<accession>A0ABP0EXP3</accession>
<name>A0ABP0EXP3_9RICK</name>
<dbReference type="RefSeq" id="WP_338364958.1">
    <property type="nucleotide sequence ID" value="NZ_CAWVOK010000034.1"/>
</dbReference>
<proteinExistence type="predicted"/>
<gene>
    <name evidence="1" type="ORF">CAXC1_80056</name>
</gene>
<keyword evidence="2" id="KW-1185">Reference proteome</keyword>
<organism evidence="1 2">
    <name type="scientific">Candidatus Xenohaliotis californiensis</name>
    <dbReference type="NCBI Taxonomy" id="84677"/>
    <lineage>
        <taxon>Bacteria</taxon>
        <taxon>Pseudomonadati</taxon>
        <taxon>Pseudomonadota</taxon>
        <taxon>Alphaproteobacteria</taxon>
        <taxon>Rickettsiales</taxon>
        <taxon>Anaplasmataceae</taxon>
        <taxon>Candidatus Xenohaliotis</taxon>
    </lineage>
</organism>
<dbReference type="Proteomes" id="UP001314181">
    <property type="component" value="Unassembled WGS sequence"/>
</dbReference>
<comment type="caution">
    <text evidence="1">The sequence shown here is derived from an EMBL/GenBank/DDBJ whole genome shotgun (WGS) entry which is preliminary data.</text>
</comment>
<reference evidence="1 2" key="1">
    <citation type="submission" date="2024-01" db="EMBL/GenBank/DDBJ databases">
        <authorList>
            <person name="Kunselman E."/>
        </authorList>
    </citation>
    <scope>NUCLEOTIDE SEQUENCE [LARGE SCALE GENOMIC DNA]</scope>
    <source>
        <strain evidence="1">2 abalone samples</strain>
    </source>
</reference>
<evidence type="ECO:0000313" key="2">
    <source>
        <dbReference type="Proteomes" id="UP001314181"/>
    </source>
</evidence>
<sequence>MFSDFHNFITKYGNKEERDEWSALNNEQGPYKIHGRKKIFAEQYKRDIYIGKCYGSSLGAQYVTHYTPGDISRYGVYQIHNKPLQHGPLFLDFPDLENENDSLLFASRLLSSSKAPLQYCAVSRNPDIRTNILGNMHHDCLNDIVNGVFEHTNLQKSHPTQRIILKGLGTGVYEAVYVLRAIVERSAAERKPLPHITLKLHDVDKIANMKVKDINNKKPMQAIKQICKDIKKTLNDHYSIKDSKSGTIETEVVGHNSSNEASLINALENFSYVYSTQKQNLHGSVPQKYNILKHIKYSAYNSPDYTTVDNLEIQNSKQQQLNLKYPE</sequence>
<protein>
    <submittedName>
        <fullName evidence="1">Uncharacterized protein</fullName>
    </submittedName>
</protein>
<dbReference type="EMBL" id="CAWVOK010000034">
    <property type="protein sequence ID" value="CAK8163598.1"/>
    <property type="molecule type" value="Genomic_DNA"/>
</dbReference>
<evidence type="ECO:0000313" key="1">
    <source>
        <dbReference type="EMBL" id="CAK8163598.1"/>
    </source>
</evidence>